<feature type="domain" description="C2H2-type" evidence="13">
    <location>
        <begin position="161"/>
        <end position="183"/>
    </location>
</feature>
<dbReference type="SMART" id="SM00355">
    <property type="entry name" value="ZnF_C2H2"/>
    <property type="match status" value="7"/>
</dbReference>
<accession>A0A6P8EP43</accession>
<evidence type="ECO:0000256" key="10">
    <source>
        <dbReference type="ARBA" id="ARBA00023242"/>
    </source>
</evidence>
<gene>
    <name evidence="15" type="primary">LOC105905108</name>
</gene>
<dbReference type="InterPro" id="IPR051967">
    <property type="entry name" value="Krueppel_C2H2-ZF"/>
</dbReference>
<dbReference type="InterPro" id="IPR013087">
    <property type="entry name" value="Znf_C2H2_type"/>
</dbReference>
<evidence type="ECO:0000256" key="4">
    <source>
        <dbReference type="ARBA" id="ARBA00022737"/>
    </source>
</evidence>
<evidence type="ECO:0000256" key="6">
    <source>
        <dbReference type="ARBA" id="ARBA00022833"/>
    </source>
</evidence>
<evidence type="ECO:0000256" key="12">
    <source>
        <dbReference type="SAM" id="MobiDB-lite"/>
    </source>
</evidence>
<comment type="subcellular location">
    <subcellularLocation>
        <location evidence="1">Nucleus</location>
    </subcellularLocation>
</comment>
<dbReference type="PANTHER" id="PTHR45925">
    <property type="entry name" value="ZINC FINGER PROTEIN"/>
    <property type="match status" value="1"/>
</dbReference>
<sequence>MEELGLYIVESSTMNQTVSISSVSGNPPAIQKKDPFTILASQIQPSTYNRPSPTEEKSGSPLDGKTCSPQTSQPINIQMALFANHLSSDNMGSKTSETFGRKLESQHYMGDGQHQITSERSKDYDDSLRNRKYPCPLCGKRFRFNSILSLHMRTHTGEKPFKCPYCDHRAAQKGNLKIHLRTHRLAIQSKSLGRSGEESHLLHELEQLAIIREKQANSTSPPSTDSNYISQNSLGVPCDGLSQPSSDLAMPVQEQPHNLIQQQSFRCGFCKGKFRKKEELDRHIRILHKPYKCTLCEFAAALEQDLLQHVGKVHVASASPQVVQKDPSKDQRPNEPFKCEVCGQVFKQSWFLKGHMRKHKDSYEHGCGVCGRRFKESWFLKNHMKVHINKLAVRGTQLGHGRMHATHNSNSQEIPSKLQSQFISRLHNEVLLAVLSERQKVLAEAGIELNSKKVLEKLLLPVAGQYHSVTAEEMQLFATDKAAEKSSHTQPPHNMDIGSTQGEEQALGLYSYAEKLNVLHCQAKDSVNNQIVNGSSSPDKSSRNTGFRGVLTYHSSGLEVNYARWTGRPSECPDCGRVFRTYHQLVLHSRVHRKQRQLRGQETPSAWKPNGSVHPQDYPHLLSAFSRPSESQGCSTTEPNAATGGLPTADKSSQASPQSSILYSGKYRHV</sequence>
<feature type="domain" description="C2H2-type" evidence="13">
    <location>
        <begin position="133"/>
        <end position="160"/>
    </location>
</feature>
<dbReference type="Gene3D" id="3.30.160.60">
    <property type="entry name" value="Classic Zinc Finger"/>
    <property type="match status" value="5"/>
</dbReference>
<keyword evidence="4" id="KW-0677">Repeat</keyword>
<evidence type="ECO:0000259" key="13">
    <source>
        <dbReference type="PROSITE" id="PS50157"/>
    </source>
</evidence>
<dbReference type="PROSITE" id="PS00028">
    <property type="entry name" value="ZINC_FINGER_C2H2_1"/>
    <property type="match status" value="5"/>
</dbReference>
<dbReference type="PROSITE" id="PS50157">
    <property type="entry name" value="ZINC_FINGER_C2H2_2"/>
    <property type="match status" value="6"/>
</dbReference>
<comment type="similarity">
    <text evidence="2">Belongs to the krueppel C2H2-type zinc-finger protein family.</text>
</comment>
<feature type="compositionally biased region" description="Polar residues" evidence="12">
    <location>
        <begin position="650"/>
        <end position="662"/>
    </location>
</feature>
<evidence type="ECO:0000256" key="9">
    <source>
        <dbReference type="ARBA" id="ARBA00023163"/>
    </source>
</evidence>
<dbReference type="Proteomes" id="UP000515152">
    <property type="component" value="Chromosome 3"/>
</dbReference>
<dbReference type="GeneID" id="105905108"/>
<keyword evidence="14" id="KW-1185">Reference proteome</keyword>
<dbReference type="GO" id="GO:0000978">
    <property type="term" value="F:RNA polymerase II cis-regulatory region sequence-specific DNA binding"/>
    <property type="evidence" value="ECO:0007669"/>
    <property type="project" value="TreeGrafter"/>
</dbReference>
<organism evidence="14 15">
    <name type="scientific">Clupea harengus</name>
    <name type="common">Atlantic herring</name>
    <dbReference type="NCBI Taxonomy" id="7950"/>
    <lineage>
        <taxon>Eukaryota</taxon>
        <taxon>Metazoa</taxon>
        <taxon>Chordata</taxon>
        <taxon>Craniata</taxon>
        <taxon>Vertebrata</taxon>
        <taxon>Euteleostomi</taxon>
        <taxon>Actinopterygii</taxon>
        <taxon>Neopterygii</taxon>
        <taxon>Teleostei</taxon>
        <taxon>Clupei</taxon>
        <taxon>Clupeiformes</taxon>
        <taxon>Clupeoidei</taxon>
        <taxon>Clupeidae</taxon>
        <taxon>Clupea</taxon>
    </lineage>
</organism>
<keyword evidence="10" id="KW-0539">Nucleus</keyword>
<feature type="region of interest" description="Disordered" evidence="12">
    <location>
        <begin position="593"/>
        <end position="670"/>
    </location>
</feature>
<keyword evidence="7" id="KW-0805">Transcription regulation</keyword>
<keyword evidence="8" id="KW-0238">DNA-binding</keyword>
<evidence type="ECO:0000256" key="5">
    <source>
        <dbReference type="ARBA" id="ARBA00022771"/>
    </source>
</evidence>
<dbReference type="RefSeq" id="XP_031417948.1">
    <property type="nucleotide sequence ID" value="XM_031562088.1"/>
</dbReference>
<dbReference type="GO" id="GO:0000981">
    <property type="term" value="F:DNA-binding transcription factor activity, RNA polymerase II-specific"/>
    <property type="evidence" value="ECO:0007669"/>
    <property type="project" value="TreeGrafter"/>
</dbReference>
<feature type="domain" description="C2H2-type" evidence="13">
    <location>
        <begin position="337"/>
        <end position="364"/>
    </location>
</feature>
<evidence type="ECO:0000256" key="2">
    <source>
        <dbReference type="ARBA" id="ARBA00006991"/>
    </source>
</evidence>
<evidence type="ECO:0000256" key="1">
    <source>
        <dbReference type="ARBA" id="ARBA00004123"/>
    </source>
</evidence>
<evidence type="ECO:0000313" key="14">
    <source>
        <dbReference type="Proteomes" id="UP000515152"/>
    </source>
</evidence>
<keyword evidence="5 11" id="KW-0863">Zinc-finger</keyword>
<proteinExistence type="inferred from homology"/>
<dbReference type="PANTHER" id="PTHR45925:SF2">
    <property type="entry name" value="ZINC FINGER PROTEIN 536"/>
    <property type="match status" value="1"/>
</dbReference>
<keyword evidence="6" id="KW-0862">Zinc</keyword>
<evidence type="ECO:0000256" key="8">
    <source>
        <dbReference type="ARBA" id="ARBA00023125"/>
    </source>
</evidence>
<feature type="domain" description="C2H2-type" evidence="13">
    <location>
        <begin position="570"/>
        <end position="597"/>
    </location>
</feature>
<dbReference type="Pfam" id="PF00096">
    <property type="entry name" value="zf-C2H2"/>
    <property type="match status" value="5"/>
</dbReference>
<dbReference type="InterPro" id="IPR036236">
    <property type="entry name" value="Znf_C2H2_sf"/>
</dbReference>
<keyword evidence="3" id="KW-0479">Metal-binding</keyword>
<dbReference type="FunFam" id="3.30.160.60:FF:000075">
    <property type="entry name" value="Putative zinc finger protein 536"/>
    <property type="match status" value="1"/>
</dbReference>
<dbReference type="FunFam" id="3.30.160.60:FF:001038">
    <property type="entry name" value="Zinc finger protein 217"/>
    <property type="match status" value="1"/>
</dbReference>
<evidence type="ECO:0000256" key="11">
    <source>
        <dbReference type="PROSITE-ProRule" id="PRU00042"/>
    </source>
</evidence>
<evidence type="ECO:0000256" key="3">
    <source>
        <dbReference type="ARBA" id="ARBA00022723"/>
    </source>
</evidence>
<dbReference type="GO" id="GO:0005634">
    <property type="term" value="C:nucleus"/>
    <property type="evidence" value="ECO:0007669"/>
    <property type="project" value="UniProtKB-SubCell"/>
</dbReference>
<feature type="compositionally biased region" description="Polar residues" evidence="12">
    <location>
        <begin position="626"/>
        <end position="640"/>
    </location>
</feature>
<reference evidence="15" key="1">
    <citation type="submission" date="2025-08" db="UniProtKB">
        <authorList>
            <consortium name="RefSeq"/>
        </authorList>
    </citation>
    <scope>IDENTIFICATION</scope>
</reference>
<dbReference type="OrthoDB" id="6077919at2759"/>
<evidence type="ECO:0000313" key="15">
    <source>
        <dbReference type="RefSeq" id="XP_031417948.1"/>
    </source>
</evidence>
<evidence type="ECO:0000256" key="7">
    <source>
        <dbReference type="ARBA" id="ARBA00023015"/>
    </source>
</evidence>
<feature type="domain" description="C2H2-type" evidence="13">
    <location>
        <begin position="265"/>
        <end position="293"/>
    </location>
</feature>
<name>A0A6P8EP43_CLUHA</name>
<dbReference type="SUPFAM" id="SSF57667">
    <property type="entry name" value="beta-beta-alpha zinc fingers"/>
    <property type="match status" value="4"/>
</dbReference>
<dbReference type="AlphaFoldDB" id="A0A6P8EP43"/>
<dbReference type="FunFam" id="3.30.160.60:FF:000615">
    <property type="entry name" value="Zinc finger protein 536"/>
    <property type="match status" value="1"/>
</dbReference>
<dbReference type="GO" id="GO:0008270">
    <property type="term" value="F:zinc ion binding"/>
    <property type="evidence" value="ECO:0007669"/>
    <property type="project" value="UniProtKB-KW"/>
</dbReference>
<keyword evidence="9" id="KW-0804">Transcription</keyword>
<dbReference type="KEGG" id="char:105905108"/>
<feature type="compositionally biased region" description="Polar residues" evidence="12">
    <location>
        <begin position="43"/>
        <end position="52"/>
    </location>
</feature>
<feature type="domain" description="C2H2-type" evidence="13">
    <location>
        <begin position="365"/>
        <end position="392"/>
    </location>
</feature>
<feature type="region of interest" description="Disordered" evidence="12">
    <location>
        <begin position="43"/>
        <end position="70"/>
    </location>
</feature>
<protein>
    <submittedName>
        <fullName evidence="15">Zinc finger protein 536-like</fullName>
    </submittedName>
</protein>